<evidence type="ECO:0000313" key="8">
    <source>
        <dbReference type="Proteomes" id="UP000249524"/>
    </source>
</evidence>
<dbReference type="RefSeq" id="WP_111276333.1">
    <property type="nucleotide sequence ID" value="NZ_QFYS01000005.1"/>
</dbReference>
<keyword evidence="5 6" id="KW-0472">Membrane</keyword>
<dbReference type="PANTHER" id="PTHR23513">
    <property type="entry name" value="INTEGRAL MEMBRANE EFFLUX PROTEIN-RELATED"/>
    <property type="match status" value="1"/>
</dbReference>
<feature type="transmembrane region" description="Helical" evidence="6">
    <location>
        <begin position="223"/>
        <end position="250"/>
    </location>
</feature>
<evidence type="ECO:0008006" key="9">
    <source>
        <dbReference type="Google" id="ProtNLM"/>
    </source>
</evidence>
<feature type="transmembrane region" description="Helical" evidence="6">
    <location>
        <begin position="146"/>
        <end position="166"/>
    </location>
</feature>
<keyword evidence="2" id="KW-1003">Cell membrane</keyword>
<organism evidence="7 8">
    <name type="scientific">Phenylobacterium kunshanense</name>
    <dbReference type="NCBI Taxonomy" id="1445034"/>
    <lineage>
        <taxon>Bacteria</taxon>
        <taxon>Pseudomonadati</taxon>
        <taxon>Pseudomonadota</taxon>
        <taxon>Alphaproteobacteria</taxon>
        <taxon>Caulobacterales</taxon>
        <taxon>Caulobacteraceae</taxon>
        <taxon>Phenylobacterium</taxon>
    </lineage>
</organism>
<gene>
    <name evidence="7" type="ORF">DJ019_12275</name>
</gene>
<dbReference type="OrthoDB" id="9775268at2"/>
<dbReference type="EMBL" id="QFYS01000005">
    <property type="protein sequence ID" value="RAK64795.1"/>
    <property type="molecule type" value="Genomic_DNA"/>
</dbReference>
<comment type="caution">
    <text evidence="7">The sequence shown here is derived from an EMBL/GenBank/DDBJ whole genome shotgun (WGS) entry which is preliminary data.</text>
</comment>
<evidence type="ECO:0000256" key="1">
    <source>
        <dbReference type="ARBA" id="ARBA00004651"/>
    </source>
</evidence>
<feature type="transmembrane region" description="Helical" evidence="6">
    <location>
        <begin position="77"/>
        <end position="97"/>
    </location>
</feature>
<dbReference type="PANTHER" id="PTHR23513:SF11">
    <property type="entry name" value="STAPHYLOFERRIN A TRANSPORTER"/>
    <property type="match status" value="1"/>
</dbReference>
<protein>
    <recommendedName>
        <fullName evidence="9">MFS transporter</fullName>
    </recommendedName>
</protein>
<dbReference type="GO" id="GO:0022857">
    <property type="term" value="F:transmembrane transporter activity"/>
    <property type="evidence" value="ECO:0007669"/>
    <property type="project" value="InterPro"/>
</dbReference>
<dbReference type="Pfam" id="PF07690">
    <property type="entry name" value="MFS_1"/>
    <property type="match status" value="1"/>
</dbReference>
<dbReference type="InterPro" id="IPR011701">
    <property type="entry name" value="MFS"/>
</dbReference>
<dbReference type="GO" id="GO:0005886">
    <property type="term" value="C:plasma membrane"/>
    <property type="evidence" value="ECO:0007669"/>
    <property type="project" value="UniProtKB-SubCell"/>
</dbReference>
<dbReference type="Gene3D" id="1.20.1250.20">
    <property type="entry name" value="MFS general substrate transporter like domains"/>
    <property type="match status" value="1"/>
</dbReference>
<reference evidence="7 8" key="1">
    <citation type="submission" date="2018-05" db="EMBL/GenBank/DDBJ databases">
        <authorList>
            <person name="Lanie J.A."/>
            <person name="Ng W.-L."/>
            <person name="Kazmierczak K.M."/>
            <person name="Andrzejewski T.M."/>
            <person name="Davidsen T.M."/>
            <person name="Wayne K.J."/>
            <person name="Tettelin H."/>
            <person name="Glass J.I."/>
            <person name="Rusch D."/>
            <person name="Podicherti R."/>
            <person name="Tsui H.-C.T."/>
            <person name="Winkler M.E."/>
        </authorList>
    </citation>
    <scope>NUCLEOTIDE SEQUENCE [LARGE SCALE GENOMIC DNA]</scope>
    <source>
        <strain evidence="7 8">BUT-10</strain>
    </source>
</reference>
<dbReference type="SUPFAM" id="SSF103473">
    <property type="entry name" value="MFS general substrate transporter"/>
    <property type="match status" value="1"/>
</dbReference>
<evidence type="ECO:0000256" key="4">
    <source>
        <dbReference type="ARBA" id="ARBA00022989"/>
    </source>
</evidence>
<accession>A0A328BDR7</accession>
<feature type="transmembrane region" description="Helical" evidence="6">
    <location>
        <begin position="256"/>
        <end position="281"/>
    </location>
</feature>
<dbReference type="AlphaFoldDB" id="A0A328BDR7"/>
<feature type="transmembrane region" description="Helical" evidence="6">
    <location>
        <begin position="45"/>
        <end position="65"/>
    </location>
</feature>
<evidence type="ECO:0000256" key="3">
    <source>
        <dbReference type="ARBA" id="ARBA00022692"/>
    </source>
</evidence>
<evidence type="ECO:0000313" key="7">
    <source>
        <dbReference type="EMBL" id="RAK64795.1"/>
    </source>
</evidence>
<evidence type="ECO:0000256" key="5">
    <source>
        <dbReference type="ARBA" id="ARBA00023136"/>
    </source>
</evidence>
<keyword evidence="3 6" id="KW-0812">Transmembrane</keyword>
<comment type="subcellular location">
    <subcellularLocation>
        <location evidence="1">Cell membrane</location>
        <topology evidence="1">Multi-pass membrane protein</topology>
    </subcellularLocation>
</comment>
<dbReference type="InterPro" id="IPR036259">
    <property type="entry name" value="MFS_trans_sf"/>
</dbReference>
<feature type="transmembrane region" description="Helical" evidence="6">
    <location>
        <begin position="16"/>
        <end position="39"/>
    </location>
</feature>
<keyword evidence="4 6" id="KW-1133">Transmembrane helix</keyword>
<evidence type="ECO:0000256" key="6">
    <source>
        <dbReference type="SAM" id="Phobius"/>
    </source>
</evidence>
<evidence type="ECO:0000256" key="2">
    <source>
        <dbReference type="ARBA" id="ARBA00022475"/>
    </source>
</evidence>
<dbReference type="Proteomes" id="UP000249524">
    <property type="component" value="Unassembled WGS sequence"/>
</dbReference>
<feature type="transmembrane region" description="Helical" evidence="6">
    <location>
        <begin position="318"/>
        <end position="344"/>
    </location>
</feature>
<proteinExistence type="predicted"/>
<feature type="transmembrane region" description="Helical" evidence="6">
    <location>
        <begin position="356"/>
        <end position="378"/>
    </location>
</feature>
<keyword evidence="8" id="KW-1185">Reference proteome</keyword>
<name>A0A328BDR7_9CAUL</name>
<feature type="transmembrane region" description="Helical" evidence="6">
    <location>
        <begin position="103"/>
        <end position="125"/>
    </location>
</feature>
<feature type="transmembrane region" description="Helical" evidence="6">
    <location>
        <begin position="293"/>
        <end position="312"/>
    </location>
</feature>
<sequence>MAHPYADLLRDRHVRVLWAGLALSAVGGELYRVGAIWLATEAAGANAALLVTAQSAAILVVSLFGGPLAERFPRGPFLIATDLASAAACLAVVVSALSGGLDLPTLVVASVLLSAFGGLARPVFLSSLPALVGPERIRAVNGLFDGVVRVAQAAGPFLAAAALAAIPAVHLLSANAASFLVSAAAILTLGRRLEPTAVAPSASRPDLLRRLARGVHAANACPGVWAALLATAVRGGAYALGFTVAVPLLFAQSEGAGGLGAVALVFGAAAAAELLAGPVLVLGEPRRPLRRQFEGYVMIGLSLALVGAAAALPHSSRLPAMVAAAALMGVANAVAGLQMMTFFAARLASDDHAAVLRLRLVLVISAMMAASAMGPLFLRALGPATTTIGCGLLAAAGGLAGALSRPSRTLGPGFKPS</sequence>
<feature type="transmembrane region" description="Helical" evidence="6">
    <location>
        <begin position="384"/>
        <end position="403"/>
    </location>
</feature>